<dbReference type="Proteomes" id="UP000188929">
    <property type="component" value="Unassembled WGS sequence"/>
</dbReference>
<dbReference type="InterPro" id="IPR050241">
    <property type="entry name" value="NAD-cap_RNA_hydrolase_NudC"/>
</dbReference>
<dbReference type="InterPro" id="IPR000086">
    <property type="entry name" value="NUDIX_hydrolase_dom"/>
</dbReference>
<evidence type="ECO:0000256" key="6">
    <source>
        <dbReference type="ARBA" id="ARBA00022801"/>
    </source>
</evidence>
<dbReference type="FunFam" id="3.90.79.10:FF:000048">
    <property type="entry name" value="NADH pyrophosphatase"/>
    <property type="match status" value="1"/>
</dbReference>
<evidence type="ECO:0000256" key="11">
    <source>
        <dbReference type="SAM" id="MobiDB-lite"/>
    </source>
</evidence>
<dbReference type="EMBL" id="MOMC01000006">
    <property type="protein sequence ID" value="ONH33241.1"/>
    <property type="molecule type" value="Genomic_DNA"/>
</dbReference>
<feature type="region of interest" description="Disordered" evidence="11">
    <location>
        <begin position="46"/>
        <end position="83"/>
    </location>
</feature>
<dbReference type="GO" id="GO:0006742">
    <property type="term" value="P:NADP+ catabolic process"/>
    <property type="evidence" value="ECO:0007669"/>
    <property type="project" value="TreeGrafter"/>
</dbReference>
<comment type="catalytic activity">
    <reaction evidence="10">
        <text>a 5'-end NAD(+)-phospho-ribonucleoside in mRNA + H2O = a 5'-end phospho-adenosine-phospho-ribonucleoside in mRNA + beta-nicotinamide D-ribonucleotide + 2 H(+)</text>
        <dbReference type="Rhea" id="RHEA:60876"/>
        <dbReference type="Rhea" id="RHEA-COMP:15698"/>
        <dbReference type="Rhea" id="RHEA-COMP:15719"/>
        <dbReference type="ChEBI" id="CHEBI:14649"/>
        <dbReference type="ChEBI" id="CHEBI:15377"/>
        <dbReference type="ChEBI" id="CHEBI:15378"/>
        <dbReference type="ChEBI" id="CHEBI:144029"/>
        <dbReference type="ChEBI" id="CHEBI:144051"/>
    </reaction>
    <physiologicalReaction direction="left-to-right" evidence="10">
        <dbReference type="Rhea" id="RHEA:60877"/>
    </physiologicalReaction>
</comment>
<dbReference type="CDD" id="cd03429">
    <property type="entry name" value="NUDIX_NADH_pyrophosphatase_Nudt13"/>
    <property type="match status" value="1"/>
</dbReference>
<evidence type="ECO:0000256" key="7">
    <source>
        <dbReference type="ARBA" id="ARBA00022842"/>
    </source>
</evidence>
<keyword evidence="5" id="KW-0479">Metal-binding</keyword>
<evidence type="ECO:0000256" key="2">
    <source>
        <dbReference type="ARBA" id="ARBA00001947"/>
    </source>
</evidence>
<evidence type="ECO:0000256" key="8">
    <source>
        <dbReference type="ARBA" id="ARBA00023027"/>
    </source>
</evidence>
<dbReference type="STRING" id="1834516.BL253_02410"/>
<dbReference type="PROSITE" id="PS51462">
    <property type="entry name" value="NUDIX"/>
    <property type="match status" value="1"/>
</dbReference>
<evidence type="ECO:0000256" key="4">
    <source>
        <dbReference type="ARBA" id="ARBA00012381"/>
    </source>
</evidence>
<organism evidence="13 14">
    <name type="scientific">Pseudofrankia asymbiotica</name>
    <dbReference type="NCBI Taxonomy" id="1834516"/>
    <lineage>
        <taxon>Bacteria</taxon>
        <taxon>Bacillati</taxon>
        <taxon>Actinomycetota</taxon>
        <taxon>Actinomycetes</taxon>
        <taxon>Frankiales</taxon>
        <taxon>Frankiaceae</taxon>
        <taxon>Pseudofrankia</taxon>
    </lineage>
</organism>
<dbReference type="PROSITE" id="PS00893">
    <property type="entry name" value="NUDIX_BOX"/>
    <property type="match status" value="1"/>
</dbReference>
<proteinExistence type="inferred from homology"/>
<dbReference type="GO" id="GO:0019677">
    <property type="term" value="P:NAD+ catabolic process"/>
    <property type="evidence" value="ECO:0007669"/>
    <property type="project" value="TreeGrafter"/>
</dbReference>
<keyword evidence="6" id="KW-0378">Hydrolase</keyword>
<keyword evidence="9" id="KW-0464">Manganese</keyword>
<comment type="caution">
    <text evidence="13">The sequence shown here is derived from an EMBL/GenBank/DDBJ whole genome shotgun (WGS) entry which is preliminary data.</text>
</comment>
<dbReference type="NCBIfam" id="NF001299">
    <property type="entry name" value="PRK00241.1"/>
    <property type="match status" value="1"/>
</dbReference>
<dbReference type="InterPro" id="IPR015376">
    <property type="entry name" value="Znr_NADH_PPase"/>
</dbReference>
<dbReference type="OrthoDB" id="9791656at2"/>
<dbReference type="Gene3D" id="3.90.79.10">
    <property type="entry name" value="Nucleoside Triphosphate Pyrophosphohydrolase"/>
    <property type="match status" value="1"/>
</dbReference>
<dbReference type="AlphaFoldDB" id="A0A1V2ILE9"/>
<protein>
    <recommendedName>
        <fullName evidence="4">NAD(+) diphosphatase</fullName>
        <ecNumber evidence="4">3.6.1.22</ecNumber>
    </recommendedName>
</protein>
<dbReference type="GO" id="GO:0046872">
    <property type="term" value="F:metal ion binding"/>
    <property type="evidence" value="ECO:0007669"/>
    <property type="project" value="UniProtKB-KW"/>
</dbReference>
<dbReference type="InterPro" id="IPR049734">
    <property type="entry name" value="NudC-like_C"/>
</dbReference>
<dbReference type="PANTHER" id="PTHR42904">
    <property type="entry name" value="NUDIX HYDROLASE, NUDC SUBFAMILY"/>
    <property type="match status" value="1"/>
</dbReference>
<dbReference type="GO" id="GO:0005829">
    <property type="term" value="C:cytosol"/>
    <property type="evidence" value="ECO:0007669"/>
    <property type="project" value="TreeGrafter"/>
</dbReference>
<comment type="similarity">
    <text evidence="3">Belongs to the Nudix hydrolase family. NudC subfamily.</text>
</comment>
<evidence type="ECO:0000256" key="10">
    <source>
        <dbReference type="ARBA" id="ARBA00023679"/>
    </source>
</evidence>
<comment type="cofactor">
    <cofactor evidence="2">
        <name>Zn(2+)</name>
        <dbReference type="ChEBI" id="CHEBI:29105"/>
    </cofactor>
</comment>
<keyword evidence="8" id="KW-0520">NAD</keyword>
<gene>
    <name evidence="13" type="ORF">BL253_02410</name>
</gene>
<dbReference type="Pfam" id="PF09297">
    <property type="entry name" value="Zn_ribbon_NUD"/>
    <property type="match status" value="1"/>
</dbReference>
<evidence type="ECO:0000313" key="13">
    <source>
        <dbReference type="EMBL" id="ONH33241.1"/>
    </source>
</evidence>
<evidence type="ECO:0000256" key="3">
    <source>
        <dbReference type="ARBA" id="ARBA00009595"/>
    </source>
</evidence>
<sequence>MSGFGLVRPPALASATVLRDELFRLDMGRQQESWAKARVIVLDDEGRATVELPGSPRAQRPEQVGGAPESSPSSSSDDTDAAADAGIGGAARLVTRSGASVAASPPAGAVLLGEADGTVYWALRADRADGGAAAGPGAEEVAKTRWLNLATVGGELVGLDAALFTTAVALLTWHDRARFCARDGSPTRPTKAGWARVCAAGEHEEFPRTDPAIICLVHDGADQILLGRQATWPAGRFSVLAGFVEAGESLEACVAREINEEVGVDVTDVSYLGSQSWPFPRSLMLAFHAAADPSQPIRLDDSEIAEAMWVHRRDLDEALGRGDWRGGADGQLLLPGHSSIARIMIESWAAHRDSIRGISARL</sequence>
<dbReference type="SUPFAM" id="SSF55811">
    <property type="entry name" value="Nudix"/>
    <property type="match status" value="1"/>
</dbReference>
<feature type="compositionally biased region" description="Low complexity" evidence="11">
    <location>
        <begin position="65"/>
        <end position="76"/>
    </location>
</feature>
<evidence type="ECO:0000256" key="9">
    <source>
        <dbReference type="ARBA" id="ARBA00023211"/>
    </source>
</evidence>
<reference evidence="14" key="1">
    <citation type="submission" date="2016-10" db="EMBL/GenBank/DDBJ databases">
        <title>Frankia sp. NRRL B-16386 Genome sequencing.</title>
        <authorList>
            <person name="Ghodhbane-Gtari F."/>
            <person name="Swanson E."/>
            <person name="Gueddou A."/>
            <person name="Hezbri K."/>
            <person name="Ktari K."/>
            <person name="Nouioui I."/>
            <person name="Morris K."/>
            <person name="Simpson S."/>
            <person name="Abebe-Akele F."/>
            <person name="Thomas K."/>
            <person name="Gtari M."/>
            <person name="Tisa L.S."/>
        </authorList>
    </citation>
    <scope>NUCLEOTIDE SEQUENCE [LARGE SCALE GENOMIC DNA]</scope>
    <source>
        <strain evidence="14">NRRL B-16386</strain>
    </source>
</reference>
<feature type="domain" description="Nudix hydrolase" evidence="12">
    <location>
        <begin position="207"/>
        <end position="332"/>
    </location>
</feature>
<keyword evidence="7" id="KW-0460">Magnesium</keyword>
<evidence type="ECO:0000259" key="12">
    <source>
        <dbReference type="PROSITE" id="PS51462"/>
    </source>
</evidence>
<dbReference type="RefSeq" id="WP_076813204.1">
    <property type="nucleotide sequence ID" value="NZ_MOMC01000006.1"/>
</dbReference>
<evidence type="ECO:0000313" key="14">
    <source>
        <dbReference type="Proteomes" id="UP000188929"/>
    </source>
</evidence>
<name>A0A1V2ILE9_9ACTN</name>
<dbReference type="InterPro" id="IPR015797">
    <property type="entry name" value="NUDIX_hydrolase-like_dom_sf"/>
</dbReference>
<evidence type="ECO:0000256" key="5">
    <source>
        <dbReference type="ARBA" id="ARBA00022723"/>
    </source>
</evidence>
<evidence type="ECO:0000256" key="1">
    <source>
        <dbReference type="ARBA" id="ARBA00001946"/>
    </source>
</evidence>
<dbReference type="GO" id="GO:0035529">
    <property type="term" value="F:NADH pyrophosphatase activity"/>
    <property type="evidence" value="ECO:0007669"/>
    <property type="project" value="TreeGrafter"/>
</dbReference>
<dbReference type="EC" id="3.6.1.22" evidence="4"/>
<dbReference type="Gene3D" id="3.90.79.20">
    <property type="match status" value="1"/>
</dbReference>
<accession>A0A1V2ILE9</accession>
<comment type="cofactor">
    <cofactor evidence="1">
        <name>Mg(2+)</name>
        <dbReference type="ChEBI" id="CHEBI:18420"/>
    </cofactor>
</comment>
<dbReference type="InterPro" id="IPR020084">
    <property type="entry name" value="NUDIX_hydrolase_CS"/>
</dbReference>
<dbReference type="PANTHER" id="PTHR42904:SF6">
    <property type="entry name" value="NAD-CAPPED RNA HYDROLASE NUDT12"/>
    <property type="match status" value="1"/>
</dbReference>
<dbReference type="Pfam" id="PF00293">
    <property type="entry name" value="NUDIX"/>
    <property type="match status" value="1"/>
</dbReference>
<keyword evidence="14" id="KW-1185">Reference proteome</keyword>